<accession>A0A1I0MWE0</accession>
<protein>
    <submittedName>
        <fullName evidence="3">Predicted transcriptional regulator, contains HTH domain</fullName>
    </submittedName>
</protein>
<evidence type="ECO:0000259" key="1">
    <source>
        <dbReference type="Pfam" id="PF08350"/>
    </source>
</evidence>
<proteinExistence type="predicted"/>
<feature type="domain" description="HVO-A0261-like N-terminal" evidence="2">
    <location>
        <begin position="13"/>
        <end position="84"/>
    </location>
</feature>
<gene>
    <name evidence="3" type="ORF">SAMN04487945_0428</name>
</gene>
<dbReference type="InterPro" id="IPR057527">
    <property type="entry name" value="HVO_A0261-like_N"/>
</dbReference>
<dbReference type="Gene3D" id="1.10.10.10">
    <property type="entry name" value="Winged helix-like DNA-binding domain superfamily/Winged helix DNA-binding domain"/>
    <property type="match status" value="1"/>
</dbReference>
<evidence type="ECO:0000313" key="3">
    <source>
        <dbReference type="EMBL" id="SEV93099.1"/>
    </source>
</evidence>
<dbReference type="InterPro" id="IPR036388">
    <property type="entry name" value="WH-like_DNA-bd_sf"/>
</dbReference>
<dbReference type="SUPFAM" id="SSF46785">
    <property type="entry name" value="Winged helix' DNA-binding domain"/>
    <property type="match status" value="1"/>
</dbReference>
<feature type="domain" description="Methanogenesis regulatory protein FilR1 middle" evidence="1">
    <location>
        <begin position="123"/>
        <end position="244"/>
    </location>
</feature>
<dbReference type="InterPro" id="IPR036390">
    <property type="entry name" value="WH_DNA-bd_sf"/>
</dbReference>
<sequence>MSSGAEELVEVVYKRFEVLQLVCEDSPEKRALVESVSKSRPTVDRAIRELESHGLVHRESGVCKPTYTGRVAYDLYSGLAESFATLEDTRGELLSLPRDADLDEVVFQGGTVLEPPEHAPYTRIEPMYEDVSSCDELVGVTRVVLPPYIDRIIEYGARDVADTELVVNTDILDVLLENQQDRTLDCIESGNTIYTAERLPNYCLFLVDDTILYIALYSGSNHLSTVIRNTDSQAVQWAENKISKIKSEASPVKRTDHERQLERHSP</sequence>
<evidence type="ECO:0000313" key="4">
    <source>
        <dbReference type="Proteomes" id="UP000198518"/>
    </source>
</evidence>
<evidence type="ECO:0000259" key="2">
    <source>
        <dbReference type="Pfam" id="PF25213"/>
    </source>
</evidence>
<dbReference type="EMBL" id="FOJA01000001">
    <property type="protein sequence ID" value="SEV93099.1"/>
    <property type="molecule type" value="Genomic_DNA"/>
</dbReference>
<dbReference type="RefSeq" id="WP_089667594.1">
    <property type="nucleotide sequence ID" value="NZ_FOJA01000001.1"/>
</dbReference>
<dbReference type="Pfam" id="PF08350">
    <property type="entry name" value="FilR1_middle"/>
    <property type="match status" value="1"/>
</dbReference>
<dbReference type="Proteomes" id="UP000198518">
    <property type="component" value="Unassembled WGS sequence"/>
</dbReference>
<dbReference type="AlphaFoldDB" id="A0A1I0MWE0"/>
<keyword evidence="4" id="KW-1185">Reference proteome</keyword>
<dbReference type="OrthoDB" id="11410at2157"/>
<name>A0A1I0MWE0_9EURY</name>
<organism evidence="3 4">
    <name type="scientific">Halobacterium jilantaiense</name>
    <dbReference type="NCBI Taxonomy" id="355548"/>
    <lineage>
        <taxon>Archaea</taxon>
        <taxon>Methanobacteriati</taxon>
        <taxon>Methanobacteriota</taxon>
        <taxon>Stenosarchaea group</taxon>
        <taxon>Halobacteria</taxon>
        <taxon>Halobacteriales</taxon>
        <taxon>Halobacteriaceae</taxon>
        <taxon>Halobacterium</taxon>
    </lineage>
</organism>
<dbReference type="Pfam" id="PF25213">
    <property type="entry name" value="HVO_A0261_N"/>
    <property type="match status" value="1"/>
</dbReference>
<dbReference type="InterPro" id="IPR013561">
    <property type="entry name" value="FilR1_middle_dom"/>
</dbReference>
<reference evidence="3 4" key="1">
    <citation type="submission" date="2016-10" db="EMBL/GenBank/DDBJ databases">
        <authorList>
            <person name="de Groot N.N."/>
        </authorList>
    </citation>
    <scope>NUCLEOTIDE SEQUENCE [LARGE SCALE GENOMIC DNA]</scope>
    <source>
        <strain evidence="3 4">CGMCC 1.5337</strain>
    </source>
</reference>